<organism evidence="1 2">
    <name type="scientific">Conidiobolus coronatus (strain ATCC 28846 / CBS 209.66 / NRRL 28638)</name>
    <name type="common">Delacroixia coronata</name>
    <dbReference type="NCBI Taxonomy" id="796925"/>
    <lineage>
        <taxon>Eukaryota</taxon>
        <taxon>Fungi</taxon>
        <taxon>Fungi incertae sedis</taxon>
        <taxon>Zoopagomycota</taxon>
        <taxon>Entomophthoromycotina</taxon>
        <taxon>Entomophthoromycetes</taxon>
        <taxon>Entomophthorales</taxon>
        <taxon>Ancylistaceae</taxon>
        <taxon>Conidiobolus</taxon>
    </lineage>
</organism>
<name>A0A137P8M8_CONC2</name>
<dbReference type="Proteomes" id="UP000070444">
    <property type="component" value="Unassembled WGS sequence"/>
</dbReference>
<keyword evidence="2" id="KW-1185">Reference proteome</keyword>
<accession>A0A137P8M8</accession>
<dbReference type="EMBL" id="KQ964478">
    <property type="protein sequence ID" value="KXN71304.1"/>
    <property type="molecule type" value="Genomic_DNA"/>
</dbReference>
<evidence type="ECO:0000313" key="2">
    <source>
        <dbReference type="Proteomes" id="UP000070444"/>
    </source>
</evidence>
<evidence type="ECO:0000313" key="1">
    <source>
        <dbReference type="EMBL" id="KXN71304.1"/>
    </source>
</evidence>
<gene>
    <name evidence="1" type="ORF">CONCODRAFT_6035</name>
</gene>
<protein>
    <recommendedName>
        <fullName evidence="3">F-box domain-containing protein</fullName>
    </recommendedName>
</protein>
<evidence type="ECO:0008006" key="3">
    <source>
        <dbReference type="Google" id="ProtNLM"/>
    </source>
</evidence>
<proteinExistence type="predicted"/>
<sequence>MPNFEIFDIDAKCFDLNSLDLISTVTLIDFLNHSTLLEFSQLNKYYRNLCKIRLFKQVYLIPKSRAYEFEAAQTFDIWFGLENDKFQSERDILNNNSKYASTLIISAFNDSFWNSAKHNFQSINNLVLEVRDVEEARYISNLPDNITSLEVFIADKVVCSYEMLQFLNSHNNLKYFKFNSADLLEGLLSPYPSLITLHANIATKSTRLAQAIPNLINLAKIDLTYSYLNNGLINKVKNLPNLKKYHLQSI</sequence>
<reference evidence="1 2" key="1">
    <citation type="journal article" date="2015" name="Genome Biol. Evol.">
        <title>Phylogenomic analyses indicate that early fungi evolved digesting cell walls of algal ancestors of land plants.</title>
        <authorList>
            <person name="Chang Y."/>
            <person name="Wang S."/>
            <person name="Sekimoto S."/>
            <person name="Aerts A.L."/>
            <person name="Choi C."/>
            <person name="Clum A."/>
            <person name="LaButti K.M."/>
            <person name="Lindquist E.A."/>
            <person name="Yee Ngan C."/>
            <person name="Ohm R.A."/>
            <person name="Salamov A.A."/>
            <person name="Grigoriev I.V."/>
            <person name="Spatafora J.W."/>
            <person name="Berbee M.L."/>
        </authorList>
    </citation>
    <scope>NUCLEOTIDE SEQUENCE [LARGE SCALE GENOMIC DNA]</scope>
    <source>
        <strain evidence="1 2">NRRL 28638</strain>
    </source>
</reference>
<dbReference type="AlphaFoldDB" id="A0A137P8M8"/>